<feature type="signal peptide" evidence="1">
    <location>
        <begin position="1"/>
        <end position="20"/>
    </location>
</feature>
<dbReference type="AlphaFoldDB" id="A0A4Y2DHW2"/>
<evidence type="ECO:0000256" key="1">
    <source>
        <dbReference type="SAM" id="SignalP"/>
    </source>
</evidence>
<evidence type="ECO:0008006" key="4">
    <source>
        <dbReference type="Google" id="ProtNLM"/>
    </source>
</evidence>
<gene>
    <name evidence="2" type="ORF">AVEN_194035_1</name>
</gene>
<name>A0A4Y2DHW2_ARAVE</name>
<dbReference type="OrthoDB" id="6419576at2759"/>
<keyword evidence="1" id="KW-0732">Signal</keyword>
<feature type="chain" id="PRO_5021419137" description="Protein takeout" evidence="1">
    <location>
        <begin position="21"/>
        <end position="210"/>
    </location>
</feature>
<comment type="caution">
    <text evidence="2">The sequence shown here is derived from an EMBL/GenBank/DDBJ whole genome shotgun (WGS) entry which is preliminary data.</text>
</comment>
<dbReference type="InterPro" id="IPR020234">
    <property type="entry name" value="Mite_allergen_group-7"/>
</dbReference>
<protein>
    <recommendedName>
        <fullName evidence="4">Protein takeout</fullName>
    </recommendedName>
</protein>
<proteinExistence type="predicted"/>
<keyword evidence="3" id="KW-1185">Reference proteome</keyword>
<dbReference type="Pfam" id="PF16984">
    <property type="entry name" value="Grp7_allergen"/>
    <property type="match status" value="1"/>
</dbReference>
<evidence type="ECO:0000313" key="3">
    <source>
        <dbReference type="Proteomes" id="UP000499080"/>
    </source>
</evidence>
<reference evidence="2 3" key="1">
    <citation type="journal article" date="2019" name="Sci. Rep.">
        <title>Orb-weaving spider Araneus ventricosus genome elucidates the spidroin gene catalogue.</title>
        <authorList>
            <person name="Kono N."/>
            <person name="Nakamura H."/>
            <person name="Ohtoshi R."/>
            <person name="Moran D.A.P."/>
            <person name="Shinohara A."/>
            <person name="Yoshida Y."/>
            <person name="Fujiwara M."/>
            <person name="Mori M."/>
            <person name="Tomita M."/>
            <person name="Arakawa K."/>
        </authorList>
    </citation>
    <scope>NUCLEOTIDE SEQUENCE [LARGE SCALE GENOMIC DNA]</scope>
</reference>
<dbReference type="InterPro" id="IPR038602">
    <property type="entry name" value="Mite_allergen_7_sf"/>
</dbReference>
<evidence type="ECO:0000313" key="2">
    <source>
        <dbReference type="EMBL" id="GBM16291.1"/>
    </source>
</evidence>
<dbReference type="Proteomes" id="UP000499080">
    <property type="component" value="Unassembled WGS sequence"/>
</dbReference>
<accession>A0A4Y2DHW2</accession>
<organism evidence="2 3">
    <name type="scientific">Araneus ventricosus</name>
    <name type="common">Orbweaver spider</name>
    <name type="synonym">Epeira ventricosa</name>
    <dbReference type="NCBI Taxonomy" id="182803"/>
    <lineage>
        <taxon>Eukaryota</taxon>
        <taxon>Metazoa</taxon>
        <taxon>Ecdysozoa</taxon>
        <taxon>Arthropoda</taxon>
        <taxon>Chelicerata</taxon>
        <taxon>Arachnida</taxon>
        <taxon>Araneae</taxon>
        <taxon>Araneomorphae</taxon>
        <taxon>Entelegynae</taxon>
        <taxon>Araneoidea</taxon>
        <taxon>Araneidae</taxon>
        <taxon>Araneus</taxon>
    </lineage>
</organism>
<sequence>MKFMCITFLLFILGFCLINADEDTVGNANEYVDEVLNNLRNEPWVVSKIDPLDIPEVNDKNFEIKDGKITGLSTLYRHGDCTLDYDGEVVKVSAQIAVRDVNIHVKYAAKALFFWIKGHADVQVDDLGVRMDISGRDGKATLESFKVTFLGKYKIKKITGLSVVLNWLYKLIANAVAKNSRKKIIMAMEEGVAKAVGDLLEKYQLPKLRN</sequence>
<dbReference type="EMBL" id="BGPR01000371">
    <property type="protein sequence ID" value="GBM16291.1"/>
    <property type="molecule type" value="Genomic_DNA"/>
</dbReference>
<dbReference type="Gene3D" id="3.15.10.50">
    <property type="match status" value="1"/>
</dbReference>